<keyword evidence="6" id="KW-0274">FAD</keyword>
<evidence type="ECO:0000256" key="1">
    <source>
        <dbReference type="ARBA" id="ARBA00001974"/>
    </source>
</evidence>
<dbReference type="Proteomes" id="UP000243807">
    <property type="component" value="Chromosome"/>
</dbReference>
<sequence>MAHVVILGAGTGGMPAAYEMREMLGHSHEVTLVSENPYFQFVPSNPWAGVGWRSRNDIVFEIEPRTKRKRINFVAKRCDKIDADKNVLTLADGSTIDYDYLIITTGPALAFEAVPGAGPHSGFAKSTHSICTIDHAEKAYEAYMNNLDSDNPDPIVIGAMPGASCFGPAYEYMLIVQKDLEKRGARSKIPELHFVSSEPYIGHLGLGGVGDSPQILASNLKNLGIQCHCNMNTVKVQDGKLLSEHFTDKGEKEKAESFDFGFSMMLPSFKGVDAVANVEGLCNPKGFVIVDEHQRSPKYPNIYSAGVCIAIPPVEATPVPTGAPKTGYMIESMVTALVHNIKANIEGKEGLEETGTWNAICLADLGDTGVGFVALPQFKPRRVDWYGEGPWVHWAKIAFEKYFMAKMKAGVSEPFYEKLIFQMMGISRLKSDEPAQLRKHG</sequence>
<dbReference type="STRING" id="1765967.BW247_08825"/>
<dbReference type="KEGG" id="afy:BW247_08825"/>
<evidence type="ECO:0000256" key="6">
    <source>
        <dbReference type="ARBA" id="ARBA00022827"/>
    </source>
</evidence>
<dbReference type="SUPFAM" id="SSF51905">
    <property type="entry name" value="FAD/NAD(P)-binding domain"/>
    <property type="match status" value="1"/>
</dbReference>
<comment type="catalytic activity">
    <reaction evidence="9">
        <text>n a quinone + n hydrogen sulfide + n H(+) = polysulfur(n-2) + n a quinol</text>
        <dbReference type="Rhea" id="RHEA:30239"/>
        <dbReference type="Rhea" id="RHEA-COMP:19475"/>
        <dbReference type="ChEBI" id="CHEBI:15378"/>
        <dbReference type="ChEBI" id="CHEBI:17909"/>
        <dbReference type="ChEBI" id="CHEBI:24646"/>
        <dbReference type="ChEBI" id="CHEBI:29919"/>
        <dbReference type="ChEBI" id="CHEBI:132124"/>
        <dbReference type="EC" id="1.8.5.4"/>
    </reaction>
</comment>
<protein>
    <recommendedName>
        <fullName evidence="13">Sulfide-quinone reductase</fullName>
        <ecNumber evidence="12">1.8.5.4</ecNumber>
    </recommendedName>
    <alternativeName>
        <fullName evidence="14">Sulfide:quinone oxidoreductase</fullName>
    </alternativeName>
</protein>
<keyword evidence="7" id="KW-0560">Oxidoreductase</keyword>
<dbReference type="GO" id="GO:0070224">
    <property type="term" value="F:sulfide:quinone oxidoreductase activity"/>
    <property type="evidence" value="ECO:0007669"/>
    <property type="project" value="UniProtKB-EC"/>
</dbReference>
<dbReference type="InterPro" id="IPR051169">
    <property type="entry name" value="NADH-Q_oxidoreductase"/>
</dbReference>
<evidence type="ECO:0000259" key="15">
    <source>
        <dbReference type="Pfam" id="PF07992"/>
    </source>
</evidence>
<evidence type="ECO:0000256" key="13">
    <source>
        <dbReference type="ARBA" id="ARBA00071264"/>
    </source>
</evidence>
<evidence type="ECO:0000256" key="14">
    <source>
        <dbReference type="ARBA" id="ARBA00081101"/>
    </source>
</evidence>
<evidence type="ECO:0000313" key="17">
    <source>
        <dbReference type="Proteomes" id="UP000243807"/>
    </source>
</evidence>
<dbReference type="AlphaFoldDB" id="A0A1P8UH59"/>
<evidence type="ECO:0000256" key="4">
    <source>
        <dbReference type="ARBA" id="ARBA00022719"/>
    </source>
</evidence>
<keyword evidence="4" id="KW-0874">Quinone</keyword>
<keyword evidence="5" id="KW-0547">Nucleotide-binding</keyword>
<evidence type="ECO:0000256" key="10">
    <source>
        <dbReference type="ARBA" id="ARBA00054727"/>
    </source>
</evidence>
<evidence type="ECO:0000256" key="7">
    <source>
        <dbReference type="ARBA" id="ARBA00023002"/>
    </source>
</evidence>
<keyword evidence="3" id="KW-0285">Flavoprotein</keyword>
<evidence type="ECO:0000256" key="2">
    <source>
        <dbReference type="ARBA" id="ARBA00004170"/>
    </source>
</evidence>
<organism evidence="16 17">
    <name type="scientific">Acidihalobacter ferrooxydans</name>
    <dbReference type="NCBI Taxonomy" id="1765967"/>
    <lineage>
        <taxon>Bacteria</taxon>
        <taxon>Pseudomonadati</taxon>
        <taxon>Pseudomonadota</taxon>
        <taxon>Gammaproteobacteria</taxon>
        <taxon>Chromatiales</taxon>
        <taxon>Ectothiorhodospiraceae</taxon>
        <taxon>Acidihalobacter</taxon>
    </lineage>
</organism>
<proteinExistence type="inferred from homology"/>
<comment type="function">
    <text evidence="10">Catalyzes the oxidation of hydrogen sulfide, with the help of a quinone. Consecutive reaction cycles lead to the accumulation of a polysulfide product on the active site Cys residues; these products are released when they exceed a critical length, typically as cyclooctasulfur.</text>
</comment>
<feature type="domain" description="FAD/NAD(P)-binding" evidence="15">
    <location>
        <begin position="3"/>
        <end position="130"/>
    </location>
</feature>
<keyword evidence="8" id="KW-0472">Membrane</keyword>
<dbReference type="RefSeq" id="WP_076836823.1">
    <property type="nucleotide sequence ID" value="NZ_CP019434.1"/>
</dbReference>
<dbReference type="GO" id="GO:0003955">
    <property type="term" value="F:NAD(P)H dehydrogenase (quinone) activity"/>
    <property type="evidence" value="ECO:0007669"/>
    <property type="project" value="TreeGrafter"/>
</dbReference>
<gene>
    <name evidence="16" type="ORF">BW247_08825</name>
</gene>
<dbReference type="InterPro" id="IPR036188">
    <property type="entry name" value="FAD/NAD-bd_sf"/>
</dbReference>
<comment type="similarity">
    <text evidence="11">Belongs to the SQRD family.</text>
</comment>
<dbReference type="OrthoDB" id="9802771at2"/>
<comment type="cofactor">
    <cofactor evidence="1">
        <name>FAD</name>
        <dbReference type="ChEBI" id="CHEBI:57692"/>
    </cofactor>
</comment>
<dbReference type="GO" id="GO:0000166">
    <property type="term" value="F:nucleotide binding"/>
    <property type="evidence" value="ECO:0007669"/>
    <property type="project" value="UniProtKB-KW"/>
</dbReference>
<evidence type="ECO:0000256" key="12">
    <source>
        <dbReference type="ARBA" id="ARBA00066453"/>
    </source>
</evidence>
<dbReference type="Pfam" id="PF07992">
    <property type="entry name" value="Pyr_redox_2"/>
    <property type="match status" value="1"/>
</dbReference>
<keyword evidence="17" id="KW-1185">Reference proteome</keyword>
<evidence type="ECO:0000256" key="5">
    <source>
        <dbReference type="ARBA" id="ARBA00022741"/>
    </source>
</evidence>
<dbReference type="PANTHER" id="PTHR42913:SF6">
    <property type="entry name" value="SULFIDE-QUINONE REDUCTASE"/>
    <property type="match status" value="1"/>
</dbReference>
<dbReference type="Gene3D" id="3.50.50.100">
    <property type="match status" value="1"/>
</dbReference>
<dbReference type="PANTHER" id="PTHR42913">
    <property type="entry name" value="APOPTOSIS-INDUCING FACTOR 1"/>
    <property type="match status" value="1"/>
</dbReference>
<name>A0A1P8UH59_9GAMM</name>
<dbReference type="InterPro" id="IPR023753">
    <property type="entry name" value="FAD/NAD-binding_dom"/>
</dbReference>
<evidence type="ECO:0000256" key="9">
    <source>
        <dbReference type="ARBA" id="ARBA00050821"/>
    </source>
</evidence>
<dbReference type="GO" id="GO:0016020">
    <property type="term" value="C:membrane"/>
    <property type="evidence" value="ECO:0007669"/>
    <property type="project" value="UniProtKB-SubCell"/>
</dbReference>
<dbReference type="GO" id="GO:0048038">
    <property type="term" value="F:quinone binding"/>
    <property type="evidence" value="ECO:0007669"/>
    <property type="project" value="UniProtKB-KW"/>
</dbReference>
<evidence type="ECO:0000256" key="8">
    <source>
        <dbReference type="ARBA" id="ARBA00023136"/>
    </source>
</evidence>
<reference evidence="16 17" key="1">
    <citation type="submission" date="2017-01" db="EMBL/GenBank/DDBJ databases">
        <title>Draft sequence of Acidihalobacter ferrooxidans strain DSM 14175 (strain V8).</title>
        <authorList>
            <person name="Khaleque H.N."/>
            <person name="Ramsay J.P."/>
            <person name="Murphy R.J.T."/>
            <person name="Kaksonen A.H."/>
            <person name="Boxall N.J."/>
            <person name="Watkin E.L.J."/>
        </authorList>
    </citation>
    <scope>NUCLEOTIDE SEQUENCE [LARGE SCALE GENOMIC DNA]</scope>
    <source>
        <strain evidence="16 17">V8</strain>
    </source>
</reference>
<dbReference type="EMBL" id="CP019434">
    <property type="protein sequence ID" value="APZ43182.1"/>
    <property type="molecule type" value="Genomic_DNA"/>
</dbReference>
<accession>A0A1P8UH59</accession>
<dbReference type="FunFam" id="3.50.50.100:FF:000017">
    <property type="entry name" value="Sulfide-quinone reductase"/>
    <property type="match status" value="1"/>
</dbReference>
<evidence type="ECO:0000256" key="3">
    <source>
        <dbReference type="ARBA" id="ARBA00022630"/>
    </source>
</evidence>
<evidence type="ECO:0000313" key="16">
    <source>
        <dbReference type="EMBL" id="APZ43182.1"/>
    </source>
</evidence>
<dbReference type="GO" id="GO:0019646">
    <property type="term" value="P:aerobic electron transport chain"/>
    <property type="evidence" value="ECO:0007669"/>
    <property type="project" value="TreeGrafter"/>
</dbReference>
<evidence type="ECO:0000256" key="11">
    <source>
        <dbReference type="ARBA" id="ARBA00060891"/>
    </source>
</evidence>
<dbReference type="EC" id="1.8.5.4" evidence="12"/>
<comment type="subcellular location">
    <subcellularLocation>
        <location evidence="2">Membrane</location>
        <topology evidence="2">Peripheral membrane protein</topology>
    </subcellularLocation>
</comment>